<name>A0A239TKN3_9STAP</name>
<dbReference type="RefSeq" id="WP_095103380.1">
    <property type="nucleotide sequence ID" value="NZ_BKAR01000016.1"/>
</dbReference>
<protein>
    <submittedName>
        <fullName evidence="2">Uncharacterized protein</fullName>
    </submittedName>
</protein>
<keyword evidence="3" id="KW-1185">Reference proteome</keyword>
<evidence type="ECO:0000313" key="2">
    <source>
        <dbReference type="EMBL" id="GEP84870.1"/>
    </source>
</evidence>
<organism evidence="2 3">
    <name type="scientific">Staphylococcus piscifermentans</name>
    <dbReference type="NCBI Taxonomy" id="70258"/>
    <lineage>
        <taxon>Bacteria</taxon>
        <taxon>Bacillati</taxon>
        <taxon>Bacillota</taxon>
        <taxon>Bacilli</taxon>
        <taxon>Bacillales</taxon>
        <taxon>Staphylococcaceae</taxon>
        <taxon>Staphylococcus</taxon>
    </lineage>
</organism>
<dbReference type="Proteomes" id="UP000321736">
    <property type="component" value="Unassembled WGS sequence"/>
</dbReference>
<dbReference type="Gene3D" id="2.40.10.10">
    <property type="entry name" value="Trypsin-like serine proteases"/>
    <property type="match status" value="2"/>
</dbReference>
<keyword evidence="1" id="KW-0645">Protease</keyword>
<dbReference type="Pfam" id="PF13365">
    <property type="entry name" value="Trypsin_2"/>
    <property type="match status" value="1"/>
</dbReference>
<dbReference type="AlphaFoldDB" id="A0A239TKN3"/>
<sequence length="281" mass="30514">MKVKGLKAGIITVCAVVGLSFSGAGGEEAHAAGSYYYNGMSNYNESTAYPKAKKISNSNLDIHHISNTMNTKYKAVGRVSNKDGWKGRGKDSMGTGTVIGNYTLVTNAHVIDTAKGVAANPKYITFDMARDGARKPYTFHATKVVKVPNADVALVYTKEKMSKYATPLKLASNAQINGLKYNTKLYSVGYPWQNGDNTKTHWSSFRFIQRSSNGTELQTKDKFRAGASGSPMVNGSYQIFGLRTYGYNLWANSTTNYAKAEMAGGEAMNGATGNFVRTHIK</sequence>
<evidence type="ECO:0000256" key="1">
    <source>
        <dbReference type="ARBA" id="ARBA00022825"/>
    </source>
</evidence>
<keyword evidence="1" id="KW-0378">Hydrolase</keyword>
<dbReference type="OrthoDB" id="2396730at2"/>
<keyword evidence="1" id="KW-0720">Serine protease</keyword>
<dbReference type="GO" id="GO:0008236">
    <property type="term" value="F:serine-type peptidase activity"/>
    <property type="evidence" value="ECO:0007669"/>
    <property type="project" value="UniProtKB-KW"/>
</dbReference>
<dbReference type="SUPFAM" id="SSF50494">
    <property type="entry name" value="Trypsin-like serine proteases"/>
    <property type="match status" value="1"/>
</dbReference>
<dbReference type="InterPro" id="IPR043504">
    <property type="entry name" value="Peptidase_S1_PA_chymotrypsin"/>
</dbReference>
<dbReference type="InterPro" id="IPR009003">
    <property type="entry name" value="Peptidase_S1_PA"/>
</dbReference>
<gene>
    <name evidence="2" type="ORF">SPI02_14550</name>
</gene>
<proteinExistence type="predicted"/>
<dbReference type="EMBL" id="BKAR01000016">
    <property type="protein sequence ID" value="GEP84870.1"/>
    <property type="molecule type" value="Genomic_DNA"/>
</dbReference>
<comment type="caution">
    <text evidence="2">The sequence shown here is derived from an EMBL/GenBank/DDBJ whole genome shotgun (WGS) entry which is preliminary data.</text>
</comment>
<accession>A0A239TKN3</accession>
<evidence type="ECO:0000313" key="3">
    <source>
        <dbReference type="Proteomes" id="UP000321736"/>
    </source>
</evidence>
<reference evidence="2 3" key="1">
    <citation type="submission" date="2019-07" db="EMBL/GenBank/DDBJ databases">
        <title>Whole genome shotgun sequence of Staphylococcus piscifermentans NBRC 109625.</title>
        <authorList>
            <person name="Hosoyama A."/>
            <person name="Uohara A."/>
            <person name="Ohji S."/>
            <person name="Ichikawa N."/>
        </authorList>
    </citation>
    <scope>NUCLEOTIDE SEQUENCE [LARGE SCALE GENOMIC DNA]</scope>
    <source>
        <strain evidence="2 3">NBRC 109625</strain>
    </source>
</reference>